<proteinExistence type="predicted"/>
<evidence type="ECO:0000256" key="1">
    <source>
        <dbReference type="SAM" id="Phobius"/>
    </source>
</evidence>
<feature type="transmembrane region" description="Helical" evidence="1">
    <location>
        <begin position="391"/>
        <end position="410"/>
    </location>
</feature>
<feature type="transmembrane region" description="Helical" evidence="1">
    <location>
        <begin position="360"/>
        <end position="379"/>
    </location>
</feature>
<feature type="transmembrane region" description="Helical" evidence="1">
    <location>
        <begin position="22"/>
        <end position="40"/>
    </location>
</feature>
<feature type="transmembrane region" description="Helical" evidence="1">
    <location>
        <begin position="337"/>
        <end position="354"/>
    </location>
</feature>
<keyword evidence="1" id="KW-0472">Membrane</keyword>
<name>A0A0G1UZ91_9BACT</name>
<keyword evidence="1" id="KW-0812">Transmembrane</keyword>
<feature type="transmembrane region" description="Helical" evidence="1">
    <location>
        <begin position="185"/>
        <end position="204"/>
    </location>
</feature>
<feature type="transmembrane region" description="Helical" evidence="1">
    <location>
        <begin position="422"/>
        <end position="445"/>
    </location>
</feature>
<accession>A0A0G1UZ91</accession>
<sequence>MAVAATAESDQICVESASKMKWLLFLAVTSVLLEVLAYTRPEGFEAIAAVWWVTVGAGVVGLSLVEIGKALITDARQKFVLGFVVLAGWVIMVSFGSSQWVMMGGESAQQVADALAAFKKPGWEYTGTAFLGYPMRQYYLAAVPTLAGGRSVTALTWGYIVPLLLGLGVGYAGIRQLMPERKGGYLAAAVLACIASSIYVLKYSRMYEQAIFPLAFTLLAGGWWLIFGKKPTWKGAIALIWSGGLLGTSYTPALAGWGLMLATVGGWSALQGRKKNWRYLAMGVAIFTGAAVNGGLAMRTRSDIFKPDRMEWTGGTDSGRVLVDGFYRFAQTGYGSFWGPVMVVPAVAFLGLAGTGFLGGGMWVLAVWAIAAVGLALYLPGYADPPADFSLHRAIFVIPVVLGAVAWQIYRRSFGKDEKWVALVATAVVLAAAVVTGKNFGAVIAERQPGPRTYLLQDMRETAQALRWPEDQPITYGVFSSETDFLPMKDYLRYFYPWVATWINTVECPRGTGLVIIYSQTGKCLDRSAGDAKVAGATVFAYPGGEMTRVAGYKPIAR</sequence>
<evidence type="ECO:0008006" key="4">
    <source>
        <dbReference type="Google" id="ProtNLM"/>
    </source>
</evidence>
<protein>
    <recommendedName>
        <fullName evidence="4">Glycosyltransferase RgtA/B/C/D-like domain-containing protein</fullName>
    </recommendedName>
</protein>
<comment type="caution">
    <text evidence="2">The sequence shown here is derived from an EMBL/GenBank/DDBJ whole genome shotgun (WGS) entry which is preliminary data.</text>
</comment>
<feature type="transmembrane region" description="Helical" evidence="1">
    <location>
        <begin position="154"/>
        <end position="173"/>
    </location>
</feature>
<feature type="transmembrane region" description="Helical" evidence="1">
    <location>
        <begin position="239"/>
        <end position="259"/>
    </location>
</feature>
<feature type="transmembrane region" description="Helical" evidence="1">
    <location>
        <begin position="210"/>
        <end position="227"/>
    </location>
</feature>
<keyword evidence="1" id="KW-1133">Transmembrane helix</keyword>
<evidence type="ECO:0000313" key="3">
    <source>
        <dbReference type="Proteomes" id="UP000034637"/>
    </source>
</evidence>
<dbReference type="AlphaFoldDB" id="A0A0G1UZ91"/>
<feature type="transmembrane region" description="Helical" evidence="1">
    <location>
        <begin position="279"/>
        <end position="298"/>
    </location>
</feature>
<gene>
    <name evidence="2" type="ORF">UY33_C0031G0007</name>
</gene>
<organism evidence="2 3">
    <name type="scientific">Candidatus Amesbacteria bacterium GW2011_GWA1_48_9</name>
    <dbReference type="NCBI Taxonomy" id="1618355"/>
    <lineage>
        <taxon>Bacteria</taxon>
        <taxon>Candidatus Amesiibacteriota</taxon>
    </lineage>
</organism>
<evidence type="ECO:0000313" key="2">
    <source>
        <dbReference type="EMBL" id="KKU99467.1"/>
    </source>
</evidence>
<feature type="transmembrane region" description="Helical" evidence="1">
    <location>
        <begin position="79"/>
        <end position="97"/>
    </location>
</feature>
<dbReference type="Proteomes" id="UP000034637">
    <property type="component" value="Unassembled WGS sequence"/>
</dbReference>
<feature type="transmembrane region" description="Helical" evidence="1">
    <location>
        <begin position="46"/>
        <end position="67"/>
    </location>
</feature>
<dbReference type="EMBL" id="LCPP01000031">
    <property type="protein sequence ID" value="KKU99467.1"/>
    <property type="molecule type" value="Genomic_DNA"/>
</dbReference>
<reference evidence="2 3" key="1">
    <citation type="journal article" date="2015" name="Nature">
        <title>rRNA introns, odd ribosomes, and small enigmatic genomes across a large radiation of phyla.</title>
        <authorList>
            <person name="Brown C.T."/>
            <person name="Hug L.A."/>
            <person name="Thomas B.C."/>
            <person name="Sharon I."/>
            <person name="Castelle C.J."/>
            <person name="Singh A."/>
            <person name="Wilkins M.J."/>
            <person name="Williams K.H."/>
            <person name="Banfield J.F."/>
        </authorList>
    </citation>
    <scope>NUCLEOTIDE SEQUENCE [LARGE SCALE GENOMIC DNA]</scope>
</reference>